<dbReference type="EMBL" id="BK015691">
    <property type="protein sequence ID" value="DAE20289.1"/>
    <property type="molecule type" value="Genomic_DNA"/>
</dbReference>
<accession>A0A8S5QN95</accession>
<evidence type="ECO:0000313" key="1">
    <source>
        <dbReference type="EMBL" id="DAE20289.1"/>
    </source>
</evidence>
<proteinExistence type="predicted"/>
<reference evidence="1" key="1">
    <citation type="journal article" date="2021" name="Proc. Natl. Acad. Sci. U.S.A.">
        <title>A Catalog of Tens of Thousands of Viruses from Human Metagenomes Reveals Hidden Associations with Chronic Diseases.</title>
        <authorList>
            <person name="Tisza M.J."/>
            <person name="Buck C.B."/>
        </authorList>
    </citation>
    <scope>NUCLEOTIDE SEQUENCE</scope>
    <source>
        <strain evidence="1">CtQad106</strain>
    </source>
</reference>
<organism evidence="1">
    <name type="scientific">Ackermannviridae sp. ctQad106</name>
    <dbReference type="NCBI Taxonomy" id="2826820"/>
    <lineage>
        <taxon>Viruses</taxon>
        <taxon>Duplodnaviria</taxon>
        <taxon>Heunggongvirae</taxon>
        <taxon>Uroviricota</taxon>
        <taxon>Caudoviricetes</taxon>
        <taxon>Pantevenvirales</taxon>
        <taxon>Ackermannviridae</taxon>
    </lineage>
</organism>
<name>A0A8S5QN95_9CAUD</name>
<sequence>MSRNGSETRRQCTENLCKGSAMSRFAAALSGYTRHSHGIA</sequence>
<protein>
    <submittedName>
        <fullName evidence="1">Uncharacterized protein</fullName>
    </submittedName>
</protein>